<dbReference type="PATRIC" id="fig|1006006.8.peg.141"/>
<dbReference type="Gene3D" id="3.90.650.10">
    <property type="entry name" value="PurM-like C-terminal domain"/>
    <property type="match status" value="1"/>
</dbReference>
<protein>
    <submittedName>
        <fullName evidence="3">AIR synthase-like protein</fullName>
    </submittedName>
</protein>
<dbReference type="AlphaFoldDB" id="F4FYD0"/>
<evidence type="ECO:0000313" key="4">
    <source>
        <dbReference type="Proteomes" id="UP000007812"/>
    </source>
</evidence>
<feature type="domain" description="PurM-like C-terminal" evidence="2">
    <location>
        <begin position="216"/>
        <end position="357"/>
    </location>
</feature>
<dbReference type="InterPro" id="IPR009186">
    <property type="entry name" value="Ni_metllenz_mat"/>
</dbReference>
<organism evidence="3 4">
    <name type="scientific">Metallosphaera cuprina (strain Ar-4)</name>
    <dbReference type="NCBI Taxonomy" id="1006006"/>
    <lineage>
        <taxon>Archaea</taxon>
        <taxon>Thermoproteota</taxon>
        <taxon>Thermoprotei</taxon>
        <taxon>Sulfolobales</taxon>
        <taxon>Sulfolobaceae</taxon>
        <taxon>Metallosphaera</taxon>
    </lineage>
</organism>
<dbReference type="SUPFAM" id="SSF56042">
    <property type="entry name" value="PurM C-terminal domain-like"/>
    <property type="match status" value="1"/>
</dbReference>
<dbReference type="InterPro" id="IPR010918">
    <property type="entry name" value="PurM-like_C_dom"/>
</dbReference>
<dbReference type="OrthoDB" id="42306at2157"/>
<dbReference type="InterPro" id="IPR036676">
    <property type="entry name" value="PurM-like_C_sf"/>
</dbReference>
<reference evidence="3 4" key="1">
    <citation type="journal article" date="2011" name="J. Bacteriol.">
        <title>Complete genome sequence of Metallosphaera cuprina, a metal sulfide-oxidizing archaeon from a hot spring.</title>
        <authorList>
            <person name="Liu L.J."/>
            <person name="You X.Y."/>
            <person name="Zheng H."/>
            <person name="Wang S."/>
            <person name="Jiang C.Y."/>
            <person name="Liu S.J."/>
        </authorList>
    </citation>
    <scope>NUCLEOTIDE SEQUENCE [LARGE SCALE GENOMIC DNA]</scope>
    <source>
        <strain evidence="3 4">Ar-4</strain>
    </source>
</reference>
<dbReference type="HOGENOM" id="CLU_648312_0_0_2"/>
<dbReference type="SUPFAM" id="SSF55326">
    <property type="entry name" value="PurM N-terminal domain-like"/>
    <property type="match status" value="1"/>
</dbReference>
<gene>
    <name evidence="3" type="ordered locus">Mcup_0140</name>
</gene>
<dbReference type="GO" id="GO:0009228">
    <property type="term" value="P:thiamine biosynthetic process"/>
    <property type="evidence" value="ECO:0007669"/>
    <property type="project" value="InterPro"/>
</dbReference>
<dbReference type="PANTHER" id="PTHR30270:SF2">
    <property type="entry name" value="HYDROGENASE EXPRESSION_FORMATION PROTEIN"/>
    <property type="match status" value="1"/>
</dbReference>
<sequence length="423" mass="46608">MDLEGLTRKLIDQDKNLKDELRHWLEFFKGKTDQNDLIAETIVKEVVNSLKFSSFSFDRVGLTAGESGLGSRGVGDHMVHLKLFELSKRKLDSFDDAGIVQDLVISVDGIHSRLSYFPFLAGFHATKATLRDIMVKGGEPLGILVDIHLSDDSDISMLFDFEAGVSTVAEALEIPILAGSTLRIGGDLVLGERISGGVGSIGRLKGEPFSRKRIAKGQSIVMTEGNGGGTISSMAIFHGIEGVVEETLKIKDLEACSIINSSRDLVVSMTDVTNGGIRGDALEISEITNLSLVINEERFLDLINPKIRKVLEELRIDPFGLSIDSILIFTYYPEEVVRILNSKGVRSSVIGEVEEYKGYPVVTENGKEMRPSFRESPYTPIKALIGNNTRFTLDEIKRKLEIAYLNSAKKKEKVLKNLKAESN</sequence>
<dbReference type="eggNOG" id="arCOG00637">
    <property type="taxonomic scope" value="Archaea"/>
</dbReference>
<accession>F4FYD0</accession>
<evidence type="ECO:0000259" key="2">
    <source>
        <dbReference type="Pfam" id="PF02769"/>
    </source>
</evidence>
<dbReference type="STRING" id="1006006.Mcup_0140"/>
<dbReference type="InterPro" id="IPR016188">
    <property type="entry name" value="PurM-like_N"/>
</dbReference>
<evidence type="ECO:0000313" key="3">
    <source>
        <dbReference type="EMBL" id="AEB94249.1"/>
    </source>
</evidence>
<dbReference type="KEGG" id="mcn:Mcup_0140"/>
<keyword evidence="4" id="KW-1185">Reference proteome</keyword>
<dbReference type="RefSeq" id="WP_013736749.1">
    <property type="nucleotide sequence ID" value="NC_015435.1"/>
</dbReference>
<dbReference type="CDD" id="cd02691">
    <property type="entry name" value="PurM-like2"/>
    <property type="match status" value="1"/>
</dbReference>
<proteinExistence type="predicted"/>
<dbReference type="Pfam" id="PF02769">
    <property type="entry name" value="AIRS_C"/>
    <property type="match status" value="1"/>
</dbReference>
<dbReference type="EMBL" id="CP002656">
    <property type="protein sequence ID" value="AEB94249.1"/>
    <property type="molecule type" value="Genomic_DNA"/>
</dbReference>
<dbReference type="InterPro" id="IPR036921">
    <property type="entry name" value="PurM-like_N_sf"/>
</dbReference>
<dbReference type="GeneID" id="10492335"/>
<dbReference type="Gene3D" id="3.30.1330.10">
    <property type="entry name" value="PurM-like, N-terminal domain"/>
    <property type="match status" value="1"/>
</dbReference>
<dbReference type="InterPro" id="IPR006283">
    <property type="entry name" value="ThiL-like"/>
</dbReference>
<evidence type="ECO:0000259" key="1">
    <source>
        <dbReference type="Pfam" id="PF00586"/>
    </source>
</evidence>
<dbReference type="Pfam" id="PF00586">
    <property type="entry name" value="AIRS"/>
    <property type="match status" value="1"/>
</dbReference>
<name>F4FYD0_METCR</name>
<dbReference type="Proteomes" id="UP000007812">
    <property type="component" value="Chromosome"/>
</dbReference>
<dbReference type="PANTHER" id="PTHR30270">
    <property type="entry name" value="THIAMINE-MONOPHOSPHATE KINASE"/>
    <property type="match status" value="1"/>
</dbReference>
<feature type="domain" description="PurM-like N-terminal" evidence="1">
    <location>
        <begin position="95"/>
        <end position="183"/>
    </location>
</feature>
<dbReference type="GO" id="GO:0009030">
    <property type="term" value="F:thiamine-phosphate kinase activity"/>
    <property type="evidence" value="ECO:0007669"/>
    <property type="project" value="InterPro"/>
</dbReference>